<gene>
    <name evidence="1" type="ORF">GLS_c24500</name>
</gene>
<dbReference type="AlphaFoldDB" id="A0A067Z6X4"/>
<name>A0A067Z6X4_GLUOY</name>
<dbReference type="RefSeq" id="WP_041112457.1">
    <property type="nucleotide sequence ID" value="NZ_CP004373.1"/>
</dbReference>
<reference evidence="1 2" key="1">
    <citation type="journal article" date="2015" name="Appl. Microbiol. Biotechnol.">
        <title>The consequence of an additional NADH dehydrogenase paralog on the growth of Gluconobacter oxydans DSM3504.</title>
        <authorList>
            <person name="Kostner D."/>
            <person name="Luchterhand B."/>
            <person name="Junker A."/>
            <person name="Volland S."/>
            <person name="Daniel R."/>
            <person name="Buchs J."/>
            <person name="Liebl W."/>
            <person name="Ehrenreich A."/>
        </authorList>
    </citation>
    <scope>NUCLEOTIDE SEQUENCE [LARGE SCALE GENOMIC DNA]</scope>
    <source>
        <strain evidence="1">DSM 3504</strain>
    </source>
</reference>
<dbReference type="EMBL" id="CP004373">
    <property type="protein sequence ID" value="AHK72318.1"/>
    <property type="molecule type" value="Genomic_DNA"/>
</dbReference>
<evidence type="ECO:0000313" key="1">
    <source>
        <dbReference type="EMBL" id="AHK72318.1"/>
    </source>
</evidence>
<sequence length="108" mass="11802">MARNWVGRIALGIMGVGICMGAGKAYARPAITDYEASKLTFDALTATPVYHHVVFHHALARRTTSHNTAVAWNSSHAVVRNVAYRPHAIAHARVAVASAHRHARVRRT</sequence>
<organism evidence="1 2">
    <name type="scientific">Gluconobacter oxydans DSM 3504</name>
    <dbReference type="NCBI Taxonomy" id="1288313"/>
    <lineage>
        <taxon>Bacteria</taxon>
        <taxon>Pseudomonadati</taxon>
        <taxon>Pseudomonadota</taxon>
        <taxon>Alphaproteobacteria</taxon>
        <taxon>Acetobacterales</taxon>
        <taxon>Acetobacteraceae</taxon>
        <taxon>Gluconobacter</taxon>
    </lineage>
</organism>
<accession>A0A067Z6X4</accession>
<protein>
    <submittedName>
        <fullName evidence="1">Uncharacterized protein</fullName>
    </submittedName>
</protein>
<dbReference type="Proteomes" id="UP000031656">
    <property type="component" value="Chromosome"/>
</dbReference>
<dbReference type="GeneID" id="56906675"/>
<dbReference type="HOGENOM" id="CLU_2316327_0_0_5"/>
<evidence type="ECO:0000313" key="2">
    <source>
        <dbReference type="Proteomes" id="UP000031656"/>
    </source>
</evidence>
<dbReference type="KEGG" id="goy:GLS_c24500"/>
<proteinExistence type="predicted"/>